<feature type="compositionally biased region" description="Basic and acidic residues" evidence="1">
    <location>
        <begin position="182"/>
        <end position="200"/>
    </location>
</feature>
<organism evidence="2 3">
    <name type="scientific">Desmophyllum pertusum</name>
    <dbReference type="NCBI Taxonomy" id="174260"/>
    <lineage>
        <taxon>Eukaryota</taxon>
        <taxon>Metazoa</taxon>
        <taxon>Cnidaria</taxon>
        <taxon>Anthozoa</taxon>
        <taxon>Hexacorallia</taxon>
        <taxon>Scleractinia</taxon>
        <taxon>Caryophylliina</taxon>
        <taxon>Caryophylliidae</taxon>
        <taxon>Desmophyllum</taxon>
    </lineage>
</organism>
<name>A0A9X0CQF5_9CNID</name>
<feature type="compositionally biased region" description="Basic and acidic residues" evidence="1">
    <location>
        <begin position="80"/>
        <end position="90"/>
    </location>
</feature>
<gene>
    <name evidence="2" type="ORF">OS493_019696</name>
</gene>
<protein>
    <submittedName>
        <fullName evidence="2">Uncharacterized protein</fullName>
    </submittedName>
</protein>
<dbReference type="EMBL" id="MU826837">
    <property type="protein sequence ID" value="KAJ7372252.1"/>
    <property type="molecule type" value="Genomic_DNA"/>
</dbReference>
<feature type="compositionally biased region" description="Polar residues" evidence="1">
    <location>
        <begin position="170"/>
        <end position="180"/>
    </location>
</feature>
<keyword evidence="3" id="KW-1185">Reference proteome</keyword>
<feature type="compositionally biased region" description="Polar residues" evidence="1">
    <location>
        <begin position="103"/>
        <end position="119"/>
    </location>
</feature>
<evidence type="ECO:0000313" key="3">
    <source>
        <dbReference type="Proteomes" id="UP001163046"/>
    </source>
</evidence>
<feature type="compositionally biased region" description="Basic and acidic residues" evidence="1">
    <location>
        <begin position="120"/>
        <end position="129"/>
    </location>
</feature>
<feature type="region of interest" description="Disordered" evidence="1">
    <location>
        <begin position="1"/>
        <end position="20"/>
    </location>
</feature>
<feature type="compositionally biased region" description="Polar residues" evidence="1">
    <location>
        <begin position="221"/>
        <end position="251"/>
    </location>
</feature>
<dbReference type="AlphaFoldDB" id="A0A9X0CQF5"/>
<dbReference type="OrthoDB" id="5982328at2759"/>
<proteinExistence type="predicted"/>
<feature type="compositionally biased region" description="Polar residues" evidence="1">
    <location>
        <begin position="272"/>
        <end position="292"/>
    </location>
</feature>
<feature type="region of interest" description="Disordered" evidence="1">
    <location>
        <begin position="59"/>
        <end position="302"/>
    </location>
</feature>
<dbReference type="Proteomes" id="UP001163046">
    <property type="component" value="Unassembled WGS sequence"/>
</dbReference>
<accession>A0A9X0CQF5</accession>
<evidence type="ECO:0000256" key="1">
    <source>
        <dbReference type="SAM" id="MobiDB-lite"/>
    </source>
</evidence>
<feature type="compositionally biased region" description="Basic and acidic residues" evidence="1">
    <location>
        <begin position="252"/>
        <end position="271"/>
    </location>
</feature>
<sequence>MGCGSSSHPSKRETRAHSQVTVAAQQRAEAAYRRQRMAQEREQTAVQRAELEVERARMLKEMSGGSRRPSYCIELEELKEEPPDEVRENQDEYPSYFVEARNAKNSLSNEYPNSTVITKSESRGEKDEQQNSQEGAGENDENANTERRNNSGDNNEQEAREKNDLFQAVNDRSAQASPSSVRIEENEQTRDHSGNDHETLDVNAAVVDGSETLKKDEDVSITDNADASLDQTVEKPMNNSNDVTTIVNEDLSTTHEHPTTKDENLEIKTENNSEGIEQSQADTTNNVNSNGGDTEPDKVATI</sequence>
<comment type="caution">
    <text evidence="2">The sequence shown here is derived from an EMBL/GenBank/DDBJ whole genome shotgun (WGS) entry which is preliminary data.</text>
</comment>
<reference evidence="2" key="1">
    <citation type="submission" date="2023-01" db="EMBL/GenBank/DDBJ databases">
        <title>Genome assembly of the deep-sea coral Lophelia pertusa.</title>
        <authorList>
            <person name="Herrera S."/>
            <person name="Cordes E."/>
        </authorList>
    </citation>
    <scope>NUCLEOTIDE SEQUENCE</scope>
    <source>
        <strain evidence="2">USNM1676648</strain>
        <tissue evidence="2">Polyp</tissue>
    </source>
</reference>
<evidence type="ECO:0000313" key="2">
    <source>
        <dbReference type="EMBL" id="KAJ7372252.1"/>
    </source>
</evidence>